<evidence type="ECO:0000313" key="9">
    <source>
        <dbReference type="Proteomes" id="UP000217780"/>
    </source>
</evidence>
<dbReference type="PANTHER" id="PTHR44688:SF16">
    <property type="entry name" value="DNA-BINDING TRANSCRIPTIONAL ACTIVATOR DEVR_DOSR"/>
    <property type="match status" value="1"/>
</dbReference>
<dbReference type="GeneID" id="93872972"/>
<dbReference type="PANTHER" id="PTHR44688">
    <property type="entry name" value="DNA-BINDING TRANSCRIPTIONAL ACTIVATOR DEVR_DOSR"/>
    <property type="match status" value="1"/>
</dbReference>
<dbReference type="SUPFAM" id="SSF52172">
    <property type="entry name" value="CheY-like"/>
    <property type="match status" value="1"/>
</dbReference>
<dbReference type="Proteomes" id="UP000217780">
    <property type="component" value="Unassembled WGS sequence"/>
</dbReference>
<dbReference type="GO" id="GO:0003677">
    <property type="term" value="F:DNA binding"/>
    <property type="evidence" value="ECO:0007669"/>
    <property type="project" value="UniProtKB-KW"/>
</dbReference>
<comment type="caution">
    <text evidence="7">The sequence shown here is derived from an EMBL/GenBank/DDBJ whole genome shotgun (WGS) entry which is preliminary data.</text>
</comment>
<dbReference type="PRINTS" id="PR00038">
    <property type="entry name" value="HTHLUXR"/>
</dbReference>
<gene>
    <name evidence="7" type="ORF">CK620_02380</name>
    <name evidence="8" type="ORF">CLI92_00335</name>
</gene>
<feature type="domain" description="Response regulatory" evidence="6">
    <location>
        <begin position="8"/>
        <end position="124"/>
    </location>
</feature>
<dbReference type="InterPro" id="IPR016032">
    <property type="entry name" value="Sig_transdc_resp-reg_C-effctor"/>
</dbReference>
<keyword evidence="4" id="KW-0597">Phosphoprotein</keyword>
<evidence type="ECO:0000256" key="4">
    <source>
        <dbReference type="PROSITE-ProRule" id="PRU00169"/>
    </source>
</evidence>
<dbReference type="EMBL" id="NSJF01000001">
    <property type="protein sequence ID" value="PAT36086.1"/>
    <property type="molecule type" value="Genomic_DNA"/>
</dbReference>
<evidence type="ECO:0000259" key="5">
    <source>
        <dbReference type="PROSITE" id="PS50043"/>
    </source>
</evidence>
<evidence type="ECO:0000256" key="2">
    <source>
        <dbReference type="ARBA" id="ARBA00023125"/>
    </source>
</evidence>
<dbReference type="AlphaFoldDB" id="A0A2A2AE45"/>
<keyword evidence="1" id="KW-0805">Transcription regulation</keyword>
<keyword evidence="2 7" id="KW-0238">DNA-binding</keyword>
<evidence type="ECO:0000256" key="1">
    <source>
        <dbReference type="ARBA" id="ARBA00023015"/>
    </source>
</evidence>
<evidence type="ECO:0000259" key="6">
    <source>
        <dbReference type="PROSITE" id="PS50110"/>
    </source>
</evidence>
<dbReference type="Pfam" id="PF00196">
    <property type="entry name" value="GerE"/>
    <property type="match status" value="1"/>
</dbReference>
<dbReference type="SUPFAM" id="SSF46894">
    <property type="entry name" value="C-terminal effector domain of the bipartite response regulators"/>
    <property type="match status" value="1"/>
</dbReference>
<dbReference type="InterPro" id="IPR000792">
    <property type="entry name" value="Tscrpt_reg_LuxR_C"/>
</dbReference>
<dbReference type="InterPro" id="IPR001789">
    <property type="entry name" value="Sig_transdc_resp-reg_receiver"/>
</dbReference>
<dbReference type="CDD" id="cd06170">
    <property type="entry name" value="LuxR_C_like"/>
    <property type="match status" value="1"/>
</dbReference>
<reference evidence="9 10" key="1">
    <citation type="submission" date="2017-08" db="EMBL/GenBank/DDBJ databases">
        <title>WGS of Clinical strains of the CDC Group NO-1 linked to zoonotic infections in humans.</title>
        <authorList>
            <person name="Bernier A.-M."/>
            <person name="Bernard K."/>
        </authorList>
    </citation>
    <scope>NUCLEOTIDE SEQUENCE [LARGE SCALE GENOMIC DNA]</scope>
    <source>
        <strain evidence="7 10">NML03-0146</strain>
        <strain evidence="8 9">NML91-0035</strain>
    </source>
</reference>
<dbReference type="InterPro" id="IPR011006">
    <property type="entry name" value="CheY-like_superfamily"/>
</dbReference>
<feature type="domain" description="HTH luxR-type" evidence="5">
    <location>
        <begin position="140"/>
        <end position="205"/>
    </location>
</feature>
<dbReference type="PROSITE" id="PS50110">
    <property type="entry name" value="RESPONSE_REGULATORY"/>
    <property type="match status" value="1"/>
</dbReference>
<dbReference type="Gene3D" id="3.40.50.2300">
    <property type="match status" value="1"/>
</dbReference>
<dbReference type="CDD" id="cd17537">
    <property type="entry name" value="REC_FixJ"/>
    <property type="match status" value="1"/>
</dbReference>
<evidence type="ECO:0000256" key="3">
    <source>
        <dbReference type="ARBA" id="ARBA00023163"/>
    </source>
</evidence>
<accession>A0A2A2AE45</accession>
<dbReference type="PROSITE" id="PS50043">
    <property type="entry name" value="HTH_LUXR_2"/>
    <property type="match status" value="1"/>
</dbReference>
<dbReference type="Proteomes" id="UP000217999">
    <property type="component" value="Unassembled WGS sequence"/>
</dbReference>
<dbReference type="SMART" id="SM00421">
    <property type="entry name" value="HTH_LUXR"/>
    <property type="match status" value="1"/>
</dbReference>
<dbReference type="EMBL" id="NTBI01000001">
    <property type="protein sequence ID" value="PAX18336.1"/>
    <property type="molecule type" value="Genomic_DNA"/>
</dbReference>
<dbReference type="GO" id="GO:0000160">
    <property type="term" value="P:phosphorelay signal transduction system"/>
    <property type="evidence" value="ECO:0007669"/>
    <property type="project" value="InterPro"/>
</dbReference>
<accession>A0A2A2T855</accession>
<dbReference type="SMART" id="SM00448">
    <property type="entry name" value="REC"/>
    <property type="match status" value="1"/>
</dbReference>
<protein>
    <submittedName>
        <fullName evidence="7">DNA-binding response regulator</fullName>
    </submittedName>
</protein>
<proteinExistence type="predicted"/>
<name>A0A2A2AE45_9BURK</name>
<evidence type="ECO:0000313" key="7">
    <source>
        <dbReference type="EMBL" id="PAT36086.1"/>
    </source>
</evidence>
<evidence type="ECO:0000313" key="8">
    <source>
        <dbReference type="EMBL" id="PAX18336.1"/>
    </source>
</evidence>
<keyword evidence="3" id="KW-0804">Transcription</keyword>
<dbReference type="Gene3D" id="1.10.10.10">
    <property type="entry name" value="Winged helix-like DNA-binding domain superfamily/Winged helix DNA-binding domain"/>
    <property type="match status" value="1"/>
</dbReference>
<organism evidence="7 10">
    <name type="scientific">Vandammella animalimorsus</name>
    <dbReference type="NCBI Taxonomy" id="2029117"/>
    <lineage>
        <taxon>Bacteria</taxon>
        <taxon>Pseudomonadati</taxon>
        <taxon>Pseudomonadota</taxon>
        <taxon>Betaproteobacteria</taxon>
        <taxon>Burkholderiales</taxon>
        <taxon>Comamonadaceae</taxon>
        <taxon>Vandammella</taxon>
    </lineage>
</organism>
<sequence length="210" mass="23325">MNTAQDLSIYLVDDDAAFRRSVAFLLDSVGWTVVQYDSAQAFLDAHAQPPADLGCLLLDIRMPIMSGLVLQQHLRSRGWHAAIVFMTGHGDVELAVQAMKAGACDFLEKPFKDQALLDAVDQAVQRTRELQQHNQRQAGARARLQRLSPREHEVARLVAQGHPNKTVARLLDISEKTVHVHRQHVLEKTEVANAAELTRLMLAADAQALD</sequence>
<dbReference type="GO" id="GO:0006355">
    <property type="term" value="P:regulation of DNA-templated transcription"/>
    <property type="evidence" value="ECO:0007669"/>
    <property type="project" value="InterPro"/>
</dbReference>
<dbReference type="PROSITE" id="PS00622">
    <property type="entry name" value="HTH_LUXR_1"/>
    <property type="match status" value="1"/>
</dbReference>
<dbReference type="RefSeq" id="WP_095541347.1">
    <property type="nucleotide sequence ID" value="NZ_NSJC01000001.1"/>
</dbReference>
<feature type="modified residue" description="4-aspartylphosphate" evidence="4">
    <location>
        <position position="59"/>
    </location>
</feature>
<dbReference type="Pfam" id="PF00072">
    <property type="entry name" value="Response_reg"/>
    <property type="match status" value="1"/>
</dbReference>
<evidence type="ECO:0000313" key="10">
    <source>
        <dbReference type="Proteomes" id="UP000217999"/>
    </source>
</evidence>
<dbReference type="InterPro" id="IPR036388">
    <property type="entry name" value="WH-like_DNA-bd_sf"/>
</dbReference>